<keyword evidence="1" id="KW-1133">Transmembrane helix</keyword>
<dbReference type="RefSeq" id="WP_039802968.1">
    <property type="nucleotide sequence ID" value="NZ_CP010415.1"/>
</dbReference>
<keyword evidence="1" id="KW-0472">Membrane</keyword>
<evidence type="ECO:0000256" key="1">
    <source>
        <dbReference type="SAM" id="Phobius"/>
    </source>
</evidence>
<dbReference type="STRING" id="1328314.Achr_13460"/>
<feature type="transmembrane region" description="Helical" evidence="1">
    <location>
        <begin position="9"/>
        <end position="29"/>
    </location>
</feature>
<dbReference type="EMBL" id="CP010415">
    <property type="protein sequence ID" value="AJE20818.1"/>
    <property type="molecule type" value="Genomic_DNA"/>
</dbReference>
<dbReference type="AlphaFoldDB" id="A0A0C4WHA7"/>
<dbReference type="HOGENOM" id="CLU_124431_0_0_6"/>
<feature type="transmembrane region" description="Helical" evidence="1">
    <location>
        <begin position="95"/>
        <end position="115"/>
    </location>
</feature>
<gene>
    <name evidence="2" type="ORF">Achr_13460</name>
</gene>
<organism evidence="2 3">
    <name type="scientific">Azotobacter chroococcum NCIMB 8003</name>
    <dbReference type="NCBI Taxonomy" id="1328314"/>
    <lineage>
        <taxon>Bacteria</taxon>
        <taxon>Pseudomonadati</taxon>
        <taxon>Pseudomonadota</taxon>
        <taxon>Gammaproteobacteria</taxon>
        <taxon>Pseudomonadales</taxon>
        <taxon>Pseudomonadaceae</taxon>
        <taxon>Azotobacter</taxon>
    </lineage>
</organism>
<keyword evidence="1" id="KW-0812">Transmembrane</keyword>
<proteinExistence type="predicted"/>
<protein>
    <recommendedName>
        <fullName evidence="4">DUF2784 domain-containing protein</fullName>
    </recommendedName>
</protein>
<dbReference type="InterPro" id="IPR021218">
    <property type="entry name" value="DUF2784"/>
</dbReference>
<sequence length="119" mass="13241">MLYRLAADALLVVHLLFIVFVLLGGLLLLRWRVLAVVHLPAMAWGAATEFFSLPCPLTDWENALLRAAGESGYSGGFIEHYLWPLIYPAGLTPGIQVWLGALVLLVNALVYLWVLGRRR</sequence>
<dbReference type="Pfam" id="PF10861">
    <property type="entry name" value="DUF2784"/>
    <property type="match status" value="1"/>
</dbReference>
<dbReference type="KEGG" id="acx:Achr_13460"/>
<evidence type="ECO:0008006" key="4">
    <source>
        <dbReference type="Google" id="ProtNLM"/>
    </source>
</evidence>
<evidence type="ECO:0000313" key="3">
    <source>
        <dbReference type="Proteomes" id="UP000068210"/>
    </source>
</evidence>
<reference evidence="2 3" key="1">
    <citation type="journal article" date="2015" name="PLoS ONE">
        <title>Azotobacter Genomes: The Genome of Azotobacter chroococcum NCIMB 8003 (ATCC 4412).</title>
        <authorList>
            <person name="Robson R.L."/>
            <person name="Jones R."/>
            <person name="Robson R.M."/>
            <person name="Schwartz A."/>
            <person name="Richardson T.H."/>
        </authorList>
    </citation>
    <scope>NUCLEOTIDE SEQUENCE [LARGE SCALE GENOMIC DNA]</scope>
    <source>
        <strain evidence="2 3">NCIMB 8003</strain>
    </source>
</reference>
<evidence type="ECO:0000313" key="2">
    <source>
        <dbReference type="EMBL" id="AJE20818.1"/>
    </source>
</evidence>
<accession>A0A0C4WHA7</accession>
<dbReference type="GeneID" id="61931826"/>
<dbReference type="Proteomes" id="UP000068210">
    <property type="component" value="Chromosome"/>
</dbReference>
<keyword evidence="3" id="KW-1185">Reference proteome</keyword>
<name>A0A0C4WHA7_9GAMM</name>